<sequence length="219" mass="24034">MMALSDIVDILDGFPGWTTDFRLMRRDQTARSQGGSTIVKRRNTPLWTLTAQTISLRPNDLDRWRARMEALEDASRLFWGYSMSRCYPILYPNGSWPTGPAFNGLTATINTLNANNKAMTLAGVPEGYKPSEGDMLSFQYGPDPSYALHRIEETVTASAGGVTPEFEVRPHIRPGAVVGTAVRLVRPRCLMMIVPGSVSAPADLNTGRGTVSFQGLQVL</sequence>
<proteinExistence type="predicted"/>
<organism evidence="1 2">
    <name type="scientific">Phyllobacterium phragmitis</name>
    <dbReference type="NCBI Taxonomy" id="2670329"/>
    <lineage>
        <taxon>Bacteria</taxon>
        <taxon>Pseudomonadati</taxon>
        <taxon>Pseudomonadota</taxon>
        <taxon>Alphaproteobacteria</taxon>
        <taxon>Hyphomicrobiales</taxon>
        <taxon>Phyllobacteriaceae</taxon>
        <taxon>Phyllobacterium</taxon>
    </lineage>
</organism>
<dbReference type="RefSeq" id="WP_105743146.1">
    <property type="nucleotide sequence ID" value="NZ_PVBR01000013.1"/>
</dbReference>
<accession>A0A2S9INW3</accession>
<keyword evidence="2" id="KW-1185">Reference proteome</keyword>
<dbReference type="Proteomes" id="UP000239434">
    <property type="component" value="Unassembled WGS sequence"/>
</dbReference>
<evidence type="ECO:0000313" key="1">
    <source>
        <dbReference type="EMBL" id="PRD42182.1"/>
    </source>
</evidence>
<gene>
    <name evidence="1" type="ORF">C5748_17100</name>
</gene>
<dbReference type="EMBL" id="PVBR01000013">
    <property type="protein sequence ID" value="PRD42182.1"/>
    <property type="molecule type" value="Genomic_DNA"/>
</dbReference>
<comment type="caution">
    <text evidence="1">The sequence shown here is derived from an EMBL/GenBank/DDBJ whole genome shotgun (WGS) entry which is preliminary data.</text>
</comment>
<reference evidence="1 2" key="1">
    <citation type="submission" date="2018-02" db="EMBL/GenBank/DDBJ databases">
        <title>The draft genome of Phyllobacterium sp. 1N-3.</title>
        <authorList>
            <person name="Liu L."/>
            <person name="Li L."/>
            <person name="Zhang X."/>
            <person name="Wang T."/>
            <person name="Liang L."/>
        </authorList>
    </citation>
    <scope>NUCLEOTIDE SEQUENCE [LARGE SCALE GENOMIC DNA]</scope>
    <source>
        <strain evidence="1 2">1N-3</strain>
    </source>
</reference>
<evidence type="ECO:0000313" key="2">
    <source>
        <dbReference type="Proteomes" id="UP000239434"/>
    </source>
</evidence>
<protein>
    <submittedName>
        <fullName evidence="1">Uncharacterized protein</fullName>
    </submittedName>
</protein>
<dbReference type="AlphaFoldDB" id="A0A2S9INW3"/>
<name>A0A2S9INW3_9HYPH</name>